<evidence type="ECO:0000259" key="2">
    <source>
        <dbReference type="Pfam" id="PF13568"/>
    </source>
</evidence>
<gene>
    <name evidence="3" type="ORF">GQ41_1357</name>
</gene>
<keyword evidence="4" id="KW-1185">Reference proteome</keyword>
<protein>
    <recommendedName>
        <fullName evidence="2">Outer membrane protein beta-barrel domain-containing protein</fullName>
    </recommendedName>
</protein>
<comment type="caution">
    <text evidence="3">The sequence shown here is derived from an EMBL/GenBank/DDBJ whole genome shotgun (WGS) entry which is preliminary data.</text>
</comment>
<evidence type="ECO:0000313" key="3">
    <source>
        <dbReference type="EMBL" id="TQO36771.1"/>
    </source>
</evidence>
<keyword evidence="1" id="KW-1133">Transmembrane helix</keyword>
<name>A0ABY3A8U6_9FLAO</name>
<proteinExistence type="predicted"/>
<dbReference type="InterPro" id="IPR025665">
    <property type="entry name" value="Beta-barrel_OMP_2"/>
</dbReference>
<accession>A0ABY3A8U6</accession>
<evidence type="ECO:0000256" key="1">
    <source>
        <dbReference type="SAM" id="Phobius"/>
    </source>
</evidence>
<evidence type="ECO:0000313" key="4">
    <source>
        <dbReference type="Proteomes" id="UP000315363"/>
    </source>
</evidence>
<feature type="domain" description="Outer membrane protein beta-barrel" evidence="2">
    <location>
        <begin position="211"/>
        <end position="338"/>
    </location>
</feature>
<organism evidence="3 4">
    <name type="scientific">Arenibacter algicola</name>
    <dbReference type="NCBI Taxonomy" id="616991"/>
    <lineage>
        <taxon>Bacteria</taxon>
        <taxon>Pseudomonadati</taxon>
        <taxon>Bacteroidota</taxon>
        <taxon>Flavobacteriia</taxon>
        <taxon>Flavobacteriales</taxon>
        <taxon>Flavobacteriaceae</taxon>
        <taxon>Arenibacter</taxon>
    </lineage>
</organism>
<dbReference type="RefSeq" id="WP_142188883.1">
    <property type="nucleotide sequence ID" value="NZ_VHIF01000001.1"/>
</dbReference>
<keyword evidence="1" id="KW-0812">Transmembrane</keyword>
<feature type="transmembrane region" description="Helical" evidence="1">
    <location>
        <begin position="45"/>
        <end position="66"/>
    </location>
</feature>
<dbReference type="Pfam" id="PF13568">
    <property type="entry name" value="OMP_b-brl_2"/>
    <property type="match status" value="1"/>
</dbReference>
<sequence>MKEHFDEELANKIRDAILDHVEVYEEGAWERFLSRKENNKNRVPYWYFTGIASSVLLVVSIGWILLKNFQQSIDIQNPLTIKERPLPHPRLIDSTSARDNEDYNQYFLKDISKKNNTYVSSSDDTLNLHRTTRNKLTQKDGRHKGTFKKVGKDRSVMAVTQSIMLFGNALPNDAGDINFLALPIENIYLNSEQLTSYSTEENYKVPKSDKKNIEVGLQISPSYGSNNASSQALTSTNFGGGVTLNVPIKSSAFSINTGVILNDLRLTNEESMLASSEVSMEENKHYKEETRLYNLDIPLNLMYKIPSKRNYIYVQAGISSYLTFNENMASTKTTFREVEVFQDVDGTTHSYMVTEAISSKEESDYHGTKLIPLGSLNLSLGYKAPLTDRIKYEIQPFYKFPLNPITTDNTKVPMGGISLKVSITP</sequence>
<dbReference type="Proteomes" id="UP000315363">
    <property type="component" value="Unassembled WGS sequence"/>
</dbReference>
<dbReference type="EMBL" id="VHIF01000001">
    <property type="protein sequence ID" value="TQO36771.1"/>
    <property type="molecule type" value="Genomic_DNA"/>
</dbReference>
<reference evidence="3 4" key="1">
    <citation type="submission" date="2019-06" db="EMBL/GenBank/DDBJ databases">
        <title>A large-scale integrated study on North Sea by COGITO (Coastal Microbe Genomic &amp; Taxonomic Observatory).</title>
        <authorList>
            <person name="Teeling H."/>
        </authorList>
    </citation>
    <scope>NUCLEOTIDE SEQUENCE [LARGE SCALE GENOMIC DNA]</scope>
    <source>
        <strain evidence="3 4">MAR_2009_79</strain>
    </source>
</reference>
<keyword evidence="1" id="KW-0472">Membrane</keyword>